<evidence type="ECO:0000256" key="1">
    <source>
        <dbReference type="SAM" id="SignalP"/>
    </source>
</evidence>
<dbReference type="RefSeq" id="WP_112747519.1">
    <property type="nucleotide sequence ID" value="NZ_QMFY01000006.1"/>
</dbReference>
<feature type="chain" id="PRO_5016744177" description="Putative auto-transporter adhesin head GIN domain-containing protein" evidence="1">
    <location>
        <begin position="22"/>
        <end position="245"/>
    </location>
</feature>
<dbReference type="Pfam" id="PF10988">
    <property type="entry name" value="DUF2807"/>
    <property type="match status" value="1"/>
</dbReference>
<comment type="caution">
    <text evidence="3">The sequence shown here is derived from an EMBL/GenBank/DDBJ whole genome shotgun (WGS) entry which is preliminary data.</text>
</comment>
<dbReference type="Gene3D" id="2.160.20.120">
    <property type="match status" value="1"/>
</dbReference>
<name>A0A364Y1V3_9BACT</name>
<dbReference type="OrthoDB" id="943856at2"/>
<evidence type="ECO:0000313" key="4">
    <source>
        <dbReference type="Proteomes" id="UP000251889"/>
    </source>
</evidence>
<proteinExistence type="predicted"/>
<protein>
    <recommendedName>
        <fullName evidence="2">Putative auto-transporter adhesin head GIN domain-containing protein</fullName>
    </recommendedName>
</protein>
<keyword evidence="1" id="KW-0732">Signal</keyword>
<dbReference type="InterPro" id="IPR021255">
    <property type="entry name" value="DUF2807"/>
</dbReference>
<gene>
    <name evidence="3" type="ORF">DQQ10_14150</name>
</gene>
<dbReference type="EMBL" id="QMFY01000006">
    <property type="protein sequence ID" value="RAW00718.1"/>
    <property type="molecule type" value="Genomic_DNA"/>
</dbReference>
<sequence length="245" mass="28184">MKKLHAILILVAGWIPASLHAQEITRDLRSFTKIIASPKINLILEKGETEHIRLVYSNVAEDKINIEVKGSTLRIYLDDARVVEKTYRSDGRQRKSIYEDVSITAYVTYTELKHLEIRGHQELTCKDEIEAKKFKLKAYGENEIRLTSLKTEYFKTNLYGENDLRIRGGVAEYQKYKLYGENKIDSRDLKSFVATTTIFGESKIKLAIQDKLNVNSFGEAQVRYDGDARVNRGLVFGKAEIRKMN</sequence>
<evidence type="ECO:0000259" key="2">
    <source>
        <dbReference type="Pfam" id="PF10988"/>
    </source>
</evidence>
<evidence type="ECO:0000313" key="3">
    <source>
        <dbReference type="EMBL" id="RAW00718.1"/>
    </source>
</evidence>
<organism evidence="3 4">
    <name type="scientific">Pseudochryseolinea flava</name>
    <dbReference type="NCBI Taxonomy" id="2059302"/>
    <lineage>
        <taxon>Bacteria</taxon>
        <taxon>Pseudomonadati</taxon>
        <taxon>Bacteroidota</taxon>
        <taxon>Cytophagia</taxon>
        <taxon>Cytophagales</taxon>
        <taxon>Fulvivirgaceae</taxon>
        <taxon>Pseudochryseolinea</taxon>
    </lineage>
</organism>
<dbReference type="AlphaFoldDB" id="A0A364Y1V3"/>
<dbReference type="Proteomes" id="UP000251889">
    <property type="component" value="Unassembled WGS sequence"/>
</dbReference>
<feature type="signal peptide" evidence="1">
    <location>
        <begin position="1"/>
        <end position="21"/>
    </location>
</feature>
<accession>A0A364Y1V3</accession>
<keyword evidence="4" id="KW-1185">Reference proteome</keyword>
<feature type="domain" description="Putative auto-transporter adhesin head GIN" evidence="2">
    <location>
        <begin position="31"/>
        <end position="228"/>
    </location>
</feature>
<reference evidence="3 4" key="1">
    <citation type="submission" date="2018-06" db="EMBL/GenBank/DDBJ databases">
        <title>Chryseolinea flavus sp. nov., a member of the phylum Bacteroidetes isolated from soil.</title>
        <authorList>
            <person name="Li Y."/>
            <person name="Wang J."/>
        </authorList>
    </citation>
    <scope>NUCLEOTIDE SEQUENCE [LARGE SCALE GENOMIC DNA]</scope>
    <source>
        <strain evidence="3 4">SDU1-6</strain>
    </source>
</reference>